<evidence type="ECO:0000256" key="3">
    <source>
        <dbReference type="PROSITE-ProRule" id="PRU00023"/>
    </source>
</evidence>
<dbReference type="Pfam" id="PF12796">
    <property type="entry name" value="Ank_2"/>
    <property type="match status" value="1"/>
</dbReference>
<dbReference type="InterPro" id="IPR050745">
    <property type="entry name" value="Multifunctional_regulatory"/>
</dbReference>
<dbReference type="InterPro" id="IPR036770">
    <property type="entry name" value="Ankyrin_rpt-contain_sf"/>
</dbReference>
<dbReference type="PROSITE" id="PS50088">
    <property type="entry name" value="ANK_REPEAT"/>
    <property type="match status" value="1"/>
</dbReference>
<evidence type="ECO:0000256" key="1">
    <source>
        <dbReference type="ARBA" id="ARBA00022737"/>
    </source>
</evidence>
<proteinExistence type="predicted"/>
<dbReference type="PROSITE" id="PS50297">
    <property type="entry name" value="ANK_REP_REGION"/>
    <property type="match status" value="1"/>
</dbReference>
<name>A0ABS5U178_9CELL</name>
<dbReference type="PANTHER" id="PTHR24189">
    <property type="entry name" value="MYOTROPHIN"/>
    <property type="match status" value="1"/>
</dbReference>
<protein>
    <submittedName>
        <fullName evidence="4">Ankyrin repeat domain-containing protein</fullName>
    </submittedName>
</protein>
<reference evidence="4 5" key="1">
    <citation type="submission" date="2021-05" db="EMBL/GenBank/DDBJ databases">
        <title>Description of Cellulomonas sp. DKR-3 sp. nov.</title>
        <authorList>
            <person name="Dahal R.H."/>
            <person name="Chaudhary D.K."/>
        </authorList>
    </citation>
    <scope>NUCLEOTIDE SEQUENCE [LARGE SCALE GENOMIC DNA]</scope>
    <source>
        <strain evidence="4 5">DKR-3</strain>
    </source>
</reference>
<keyword evidence="5" id="KW-1185">Reference proteome</keyword>
<dbReference type="SUPFAM" id="SSF48403">
    <property type="entry name" value="Ankyrin repeat"/>
    <property type="match status" value="1"/>
</dbReference>
<dbReference type="Proteomes" id="UP000722125">
    <property type="component" value="Unassembled WGS sequence"/>
</dbReference>
<evidence type="ECO:0000313" key="5">
    <source>
        <dbReference type="Proteomes" id="UP000722125"/>
    </source>
</evidence>
<evidence type="ECO:0000256" key="2">
    <source>
        <dbReference type="ARBA" id="ARBA00023043"/>
    </source>
</evidence>
<dbReference type="PANTHER" id="PTHR24189:SF50">
    <property type="entry name" value="ANKYRIN REPEAT AND SOCS BOX PROTEIN 2"/>
    <property type="match status" value="1"/>
</dbReference>
<keyword evidence="2 3" id="KW-0040">ANK repeat</keyword>
<evidence type="ECO:0000313" key="4">
    <source>
        <dbReference type="EMBL" id="MBT0995130.1"/>
    </source>
</evidence>
<sequence>MRRVFDRCHVDATGGSSRHTTLSFTECPDDLARWLVDRGADVDARDAHERTALHHRLDDGAVELLTSLGADVTAVDYLGETPLHHAAGRARVDGVRALLRHGADVAARDRGGRTPLAVALDRCTNLAIAPTSELAAVLLTAGATVDDAMRARVTAIGESFEFSREAFNPDYLADTDAGLARLYELFEVEPVPPLRRHDGSAPIEVSATTWPDQHAELWRLLVPARGAALTVQGEVVRVCGRLGREILDNGSINWDADFRRMTDAVPDYLASGTPLPHDQRQEAAHLVATVRTGAARADELSRMTELAVGWVLLNPRPMGLAAPAYAR</sequence>
<dbReference type="EMBL" id="JAHBOH010000001">
    <property type="protein sequence ID" value="MBT0995130.1"/>
    <property type="molecule type" value="Genomic_DNA"/>
</dbReference>
<feature type="repeat" description="ANK" evidence="3">
    <location>
        <begin position="78"/>
        <end position="110"/>
    </location>
</feature>
<dbReference type="SMART" id="SM00248">
    <property type="entry name" value="ANK"/>
    <property type="match status" value="3"/>
</dbReference>
<organism evidence="4 5">
    <name type="scientific">Cellulomonas fulva</name>
    <dbReference type="NCBI Taxonomy" id="2835530"/>
    <lineage>
        <taxon>Bacteria</taxon>
        <taxon>Bacillati</taxon>
        <taxon>Actinomycetota</taxon>
        <taxon>Actinomycetes</taxon>
        <taxon>Micrococcales</taxon>
        <taxon>Cellulomonadaceae</taxon>
        <taxon>Cellulomonas</taxon>
    </lineage>
</organism>
<gene>
    <name evidence="4" type="ORF">KIN34_12645</name>
</gene>
<dbReference type="Gene3D" id="1.25.40.20">
    <property type="entry name" value="Ankyrin repeat-containing domain"/>
    <property type="match status" value="1"/>
</dbReference>
<accession>A0ABS5U178</accession>
<dbReference type="InterPro" id="IPR002110">
    <property type="entry name" value="Ankyrin_rpt"/>
</dbReference>
<comment type="caution">
    <text evidence="4">The sequence shown here is derived from an EMBL/GenBank/DDBJ whole genome shotgun (WGS) entry which is preliminary data.</text>
</comment>
<keyword evidence="1" id="KW-0677">Repeat</keyword>